<feature type="signal peptide" evidence="3">
    <location>
        <begin position="1"/>
        <end position="22"/>
    </location>
</feature>
<dbReference type="Pfam" id="PF02129">
    <property type="entry name" value="Peptidase_S15"/>
    <property type="match status" value="1"/>
</dbReference>
<evidence type="ECO:0000256" key="3">
    <source>
        <dbReference type="SAM" id="SignalP"/>
    </source>
</evidence>
<dbReference type="Proteomes" id="UP001501509">
    <property type="component" value="Unassembled WGS sequence"/>
</dbReference>
<dbReference type="InterPro" id="IPR008979">
    <property type="entry name" value="Galactose-bd-like_sf"/>
</dbReference>
<evidence type="ECO:0000313" key="6">
    <source>
        <dbReference type="Proteomes" id="UP001501509"/>
    </source>
</evidence>
<dbReference type="SUPFAM" id="SSF53474">
    <property type="entry name" value="alpha/beta-Hydrolases"/>
    <property type="match status" value="1"/>
</dbReference>
<comment type="caution">
    <text evidence="5">The sequence shown here is derived from an EMBL/GenBank/DDBJ whole genome shotgun (WGS) entry which is preliminary data.</text>
</comment>
<dbReference type="Gene3D" id="3.40.50.1820">
    <property type="entry name" value="alpha/beta hydrolase"/>
    <property type="match status" value="1"/>
</dbReference>
<dbReference type="InterPro" id="IPR029058">
    <property type="entry name" value="AB_hydrolase_fold"/>
</dbReference>
<evidence type="ECO:0000256" key="2">
    <source>
        <dbReference type="ARBA" id="ARBA00022801"/>
    </source>
</evidence>
<organism evidence="5 6">
    <name type="scientific">Actinomadura fulvescens</name>
    <dbReference type="NCBI Taxonomy" id="46160"/>
    <lineage>
        <taxon>Bacteria</taxon>
        <taxon>Bacillati</taxon>
        <taxon>Actinomycetota</taxon>
        <taxon>Actinomycetes</taxon>
        <taxon>Streptosporangiales</taxon>
        <taxon>Thermomonosporaceae</taxon>
        <taxon>Actinomadura</taxon>
    </lineage>
</organism>
<dbReference type="Gene3D" id="2.60.120.260">
    <property type="entry name" value="Galactose-binding domain-like"/>
    <property type="match status" value="1"/>
</dbReference>
<dbReference type="GO" id="GO:0016787">
    <property type="term" value="F:hydrolase activity"/>
    <property type="evidence" value="ECO:0007669"/>
    <property type="project" value="UniProtKB-KW"/>
</dbReference>
<reference evidence="6" key="1">
    <citation type="journal article" date="2019" name="Int. J. Syst. Evol. Microbiol.">
        <title>The Global Catalogue of Microorganisms (GCM) 10K type strain sequencing project: providing services to taxonomists for standard genome sequencing and annotation.</title>
        <authorList>
            <consortium name="The Broad Institute Genomics Platform"/>
            <consortium name="The Broad Institute Genome Sequencing Center for Infectious Disease"/>
            <person name="Wu L."/>
            <person name="Ma J."/>
        </authorList>
    </citation>
    <scope>NUCLEOTIDE SEQUENCE [LARGE SCALE GENOMIC DNA]</scope>
    <source>
        <strain evidence="6">JCM 6833</strain>
    </source>
</reference>
<evidence type="ECO:0000256" key="1">
    <source>
        <dbReference type="ARBA" id="ARBA00008645"/>
    </source>
</evidence>
<evidence type="ECO:0000259" key="4">
    <source>
        <dbReference type="SMART" id="SM00939"/>
    </source>
</evidence>
<dbReference type="InterPro" id="IPR000383">
    <property type="entry name" value="Xaa-Pro-like_dom"/>
</dbReference>
<keyword evidence="2 5" id="KW-0378">Hydrolase</keyword>
<keyword evidence="3" id="KW-0732">Signal</keyword>
<sequence>MAIVLAGAAAGGSLVTPPPAVAHATADAAPTAPTAKAAYDYREVSIPGTGGITLDGNVFVPRTPGPHPAVVFISSWGLEDHEYIAQAARFAEKGYIVLSYTARGFFNSGGGIDVAGPDDVADGSKVIDWLVAHTPVDRSKIGLAGISYGSGFGQLIAAHDERVAAVVAMDTWGDLVESLYANETRHMGAFTLLAGSGLLLGRFSPSTRTILEDFAANRNVPKLIEWGRVRSPGTYRPRLNARKVPIFISNAYGETLFGPNQVLVHFDRLTGPKRLDLSVGDHAMAHATGLLGVDSRTWNDAHRWFDHYLRGQDNGIDREPPIAAEVHWSRKVETYRDVADFTGSYERLALNVPSAKGEGALGRAMPTAAWGKTLRSGQDSGANAGVVILSAGLQTFGIPNQLQTRWISRSTAGIWSTAPLKATKRLRGAPMLDLTVKPSARTATLVSYLYDVDAHGNGRLITHEAHSLLRAAPGKAVRVPIRLQATSFDVPAGHRLMLLIDTKDPIYGDATVPGATITVQSPSAVSLPLG</sequence>
<dbReference type="InterPro" id="IPR050261">
    <property type="entry name" value="FrsA_esterase"/>
</dbReference>
<dbReference type="SMART" id="SM00939">
    <property type="entry name" value="PepX_C"/>
    <property type="match status" value="1"/>
</dbReference>
<feature type="chain" id="PRO_5046929438" evidence="3">
    <location>
        <begin position="23"/>
        <end position="530"/>
    </location>
</feature>
<keyword evidence="6" id="KW-1185">Reference proteome</keyword>
<dbReference type="EMBL" id="BAAATD010000002">
    <property type="protein sequence ID" value="GAA2589269.1"/>
    <property type="molecule type" value="Genomic_DNA"/>
</dbReference>
<evidence type="ECO:0000313" key="5">
    <source>
        <dbReference type="EMBL" id="GAA2589269.1"/>
    </source>
</evidence>
<feature type="domain" description="Xaa-Pro dipeptidyl-peptidase C-terminal" evidence="4">
    <location>
        <begin position="302"/>
        <end position="529"/>
    </location>
</feature>
<proteinExistence type="inferred from homology"/>
<gene>
    <name evidence="5" type="ORF">GCM10010411_22720</name>
</gene>
<dbReference type="InterPro" id="IPR013736">
    <property type="entry name" value="Xaa-Pro_dipept_C"/>
</dbReference>
<dbReference type="SUPFAM" id="SSF49785">
    <property type="entry name" value="Galactose-binding domain-like"/>
    <property type="match status" value="1"/>
</dbReference>
<dbReference type="RefSeq" id="WP_410556927.1">
    <property type="nucleotide sequence ID" value="NZ_JAXCGB010000018.1"/>
</dbReference>
<dbReference type="PANTHER" id="PTHR22946">
    <property type="entry name" value="DIENELACTONE HYDROLASE DOMAIN-CONTAINING PROTEIN-RELATED"/>
    <property type="match status" value="1"/>
</dbReference>
<name>A0ABP6BYH0_9ACTN</name>
<dbReference type="PANTHER" id="PTHR22946:SF9">
    <property type="entry name" value="POLYKETIDE TRANSFERASE AF380"/>
    <property type="match status" value="1"/>
</dbReference>
<protein>
    <submittedName>
        <fullName evidence="5">CocE/NonD family hydrolase</fullName>
    </submittedName>
</protein>
<comment type="similarity">
    <text evidence="1">Belongs to the AB hydrolase superfamily.</text>
</comment>
<dbReference type="Pfam" id="PF08530">
    <property type="entry name" value="PepX_C"/>
    <property type="match status" value="1"/>
</dbReference>
<accession>A0ABP6BYH0</accession>